<reference evidence="2" key="1">
    <citation type="journal article" date="2017" name="Nat. Ecol. Evol.">
        <title>Genome expansion and lineage-specific genetic innovations in the forest pathogenic fungi Armillaria.</title>
        <authorList>
            <person name="Sipos G."/>
            <person name="Prasanna A.N."/>
            <person name="Walter M.C."/>
            <person name="O'Connor E."/>
            <person name="Balint B."/>
            <person name="Krizsan K."/>
            <person name="Kiss B."/>
            <person name="Hess J."/>
            <person name="Varga T."/>
            <person name="Slot J."/>
            <person name="Riley R."/>
            <person name="Boka B."/>
            <person name="Rigling D."/>
            <person name="Barry K."/>
            <person name="Lee J."/>
            <person name="Mihaltcheva S."/>
            <person name="LaButti K."/>
            <person name="Lipzen A."/>
            <person name="Waldron R."/>
            <person name="Moloney N.M."/>
            <person name="Sperisen C."/>
            <person name="Kredics L."/>
            <person name="Vagvoelgyi C."/>
            <person name="Patrignani A."/>
            <person name="Fitzpatrick D."/>
            <person name="Nagy I."/>
            <person name="Doyle S."/>
            <person name="Anderson J.B."/>
            <person name="Grigoriev I.V."/>
            <person name="Gueldener U."/>
            <person name="Muensterkoetter M."/>
            <person name="Nagy L.G."/>
        </authorList>
    </citation>
    <scope>NUCLEOTIDE SEQUENCE [LARGE SCALE GENOMIC DNA]</scope>
    <source>
        <strain evidence="2">Ar21-2</strain>
    </source>
</reference>
<organism evidence="1 2">
    <name type="scientific">Armillaria gallica</name>
    <name type="common">Bulbous honey fungus</name>
    <name type="synonym">Armillaria bulbosa</name>
    <dbReference type="NCBI Taxonomy" id="47427"/>
    <lineage>
        <taxon>Eukaryota</taxon>
        <taxon>Fungi</taxon>
        <taxon>Dikarya</taxon>
        <taxon>Basidiomycota</taxon>
        <taxon>Agaricomycotina</taxon>
        <taxon>Agaricomycetes</taxon>
        <taxon>Agaricomycetidae</taxon>
        <taxon>Agaricales</taxon>
        <taxon>Marasmiineae</taxon>
        <taxon>Physalacriaceae</taxon>
        <taxon>Armillaria</taxon>
    </lineage>
</organism>
<protein>
    <submittedName>
        <fullName evidence="1">Uncharacterized protein</fullName>
    </submittedName>
</protein>
<evidence type="ECO:0000313" key="2">
    <source>
        <dbReference type="Proteomes" id="UP000217790"/>
    </source>
</evidence>
<proteinExistence type="predicted"/>
<dbReference type="InParanoid" id="A0A2H3DRI1"/>
<dbReference type="EMBL" id="KZ293649">
    <property type="protein sequence ID" value="PBK97825.1"/>
    <property type="molecule type" value="Genomic_DNA"/>
</dbReference>
<gene>
    <name evidence="1" type="ORF">ARMGADRAFT_1076281</name>
</gene>
<name>A0A2H3DRI1_ARMGA</name>
<evidence type="ECO:0000313" key="1">
    <source>
        <dbReference type="EMBL" id="PBK97825.1"/>
    </source>
</evidence>
<dbReference type="Proteomes" id="UP000217790">
    <property type="component" value="Unassembled WGS sequence"/>
</dbReference>
<dbReference type="OrthoDB" id="3180714at2759"/>
<dbReference type="AlphaFoldDB" id="A0A2H3DRI1"/>
<dbReference type="STRING" id="47427.A0A2H3DRI1"/>
<keyword evidence="2" id="KW-1185">Reference proteome</keyword>
<sequence>MPSPSAPEHLNNTRCHAYSTRKAKAVAYTLLGSLQSGRSLKSALLYYFNQGSELTSVQTEIGLKFASQVSFFTHSYNNMAQQDGRTRLLLTALPTCPSPPTDFNLPDPIQLTVPTSAALTPTSLALKSSYWPTIYAPRRKGETEPWSQGKVAWARDAMSLTVAVALRAQENGELPIAAHVPIP</sequence>
<accession>A0A2H3DRI1</accession>